<dbReference type="Gene3D" id="1.10.40.50">
    <property type="entry name" value="Probable gtpase engc, domain 3"/>
    <property type="match status" value="1"/>
</dbReference>
<feature type="binding site" evidence="10">
    <location>
        <position position="296"/>
    </location>
    <ligand>
        <name>Zn(2+)</name>
        <dbReference type="ChEBI" id="CHEBI:29105"/>
    </ligand>
</feature>
<evidence type="ECO:0000256" key="10">
    <source>
        <dbReference type="HAMAP-Rule" id="MF_01820"/>
    </source>
</evidence>
<evidence type="ECO:0000313" key="15">
    <source>
        <dbReference type="Proteomes" id="UP000309215"/>
    </source>
</evidence>
<dbReference type="RefSeq" id="WP_136927058.1">
    <property type="nucleotide sequence ID" value="NZ_SSMQ01000001.1"/>
</dbReference>
<sequence>MDLDSNRLVSHSLDSLGWNSFFERQRAALAEPFEPARVSAGGRGVLQVFTAAGPRRAKVSGRLLHESDGAALPAVGDWVGVRPDAADPAVITHVFARRTALLRKAAGRRFEAQVLAANVNTVMIVSSLNADFNPRRLERYLEVAIEGGARPVFVLNKADLCDTPERFVEAARALAPSAPVIAVSATEGAGLDALAAHVRAGETLVLLGSSGVGKSTIANRLLGNDAQRAGEIRAHDDRGKHTTTHRELFVLPNGGLLVDTPGLRELEPWDLDEGGPAGFGDVEELAAGCRFRDCAHEGEPGCAVAEAVERGALEEGRLAGFRKLAAEGRHLREKHDARARAEARRRGKMIAQITKMSPKS</sequence>
<dbReference type="Proteomes" id="UP000309215">
    <property type="component" value="Unassembled WGS sequence"/>
</dbReference>
<evidence type="ECO:0000256" key="6">
    <source>
        <dbReference type="ARBA" id="ARBA00022801"/>
    </source>
</evidence>
<comment type="similarity">
    <text evidence="10">Belongs to the TRAFAC class YlqF/YawG GTPase family. RsgA subfamily.</text>
</comment>
<keyword evidence="2 10" id="KW-0690">Ribosome biogenesis</keyword>
<organism evidence="14 15">
    <name type="scientific">Polyangium fumosum</name>
    <dbReference type="NCBI Taxonomy" id="889272"/>
    <lineage>
        <taxon>Bacteria</taxon>
        <taxon>Pseudomonadati</taxon>
        <taxon>Myxococcota</taxon>
        <taxon>Polyangia</taxon>
        <taxon>Polyangiales</taxon>
        <taxon>Polyangiaceae</taxon>
        <taxon>Polyangium</taxon>
    </lineage>
</organism>
<dbReference type="SUPFAM" id="SSF52540">
    <property type="entry name" value="P-loop containing nucleoside triphosphate hydrolases"/>
    <property type="match status" value="1"/>
</dbReference>
<dbReference type="EMBL" id="SSMQ01000001">
    <property type="protein sequence ID" value="TKD13242.1"/>
    <property type="molecule type" value="Genomic_DNA"/>
</dbReference>
<dbReference type="GO" id="GO:0003924">
    <property type="term" value="F:GTPase activity"/>
    <property type="evidence" value="ECO:0007669"/>
    <property type="project" value="UniProtKB-UniRule"/>
</dbReference>
<dbReference type="OrthoDB" id="9809485at2"/>
<feature type="domain" description="EngC GTPase" evidence="12">
    <location>
        <begin position="117"/>
        <end position="264"/>
    </location>
</feature>
<keyword evidence="1 10" id="KW-0963">Cytoplasm</keyword>
<keyword evidence="8 10" id="KW-0694">RNA-binding</keyword>
<dbReference type="Pfam" id="PF03193">
    <property type="entry name" value="RsgA_GTPase"/>
    <property type="match status" value="1"/>
</dbReference>
<keyword evidence="9 10" id="KW-0342">GTP-binding</keyword>
<accession>A0A4U1JKF0</accession>
<evidence type="ECO:0000256" key="4">
    <source>
        <dbReference type="ARBA" id="ARBA00022730"/>
    </source>
</evidence>
<dbReference type="GO" id="GO:0019843">
    <property type="term" value="F:rRNA binding"/>
    <property type="evidence" value="ECO:0007669"/>
    <property type="project" value="UniProtKB-KW"/>
</dbReference>
<dbReference type="PANTHER" id="PTHR32120:SF10">
    <property type="entry name" value="SMALL RIBOSOMAL SUBUNIT BIOGENESIS GTPASE RSGA"/>
    <property type="match status" value="1"/>
</dbReference>
<reference evidence="14 15" key="1">
    <citation type="submission" date="2019-04" db="EMBL/GenBank/DDBJ databases">
        <authorList>
            <person name="Li Y."/>
            <person name="Wang J."/>
        </authorList>
    </citation>
    <scope>NUCLEOTIDE SEQUENCE [LARGE SCALE GENOMIC DNA]</scope>
    <source>
        <strain evidence="14 15">DSM 14668</strain>
    </source>
</reference>
<dbReference type="PROSITE" id="PS51721">
    <property type="entry name" value="G_CP"/>
    <property type="match status" value="1"/>
</dbReference>
<gene>
    <name evidence="10 14" type="primary">rsgA</name>
    <name evidence="14" type="ORF">E8A74_01435</name>
</gene>
<dbReference type="GO" id="GO:0005525">
    <property type="term" value="F:GTP binding"/>
    <property type="evidence" value="ECO:0007669"/>
    <property type="project" value="UniProtKB-UniRule"/>
</dbReference>
<evidence type="ECO:0000256" key="3">
    <source>
        <dbReference type="ARBA" id="ARBA00022723"/>
    </source>
</evidence>
<evidence type="ECO:0000256" key="1">
    <source>
        <dbReference type="ARBA" id="ARBA00022490"/>
    </source>
</evidence>
<name>A0A4U1JKF0_9BACT</name>
<comment type="function">
    <text evidence="10">One of several proteins that assist in the late maturation steps of the functional core of the 30S ribosomal subunit. Helps release RbfA from mature subunits. May play a role in the assembly of ribosomal proteins into the subunit. Circularly permuted GTPase that catalyzes slow GTP hydrolysis, GTPase activity is stimulated by the 30S ribosomal subunit.</text>
</comment>
<dbReference type="GO" id="GO:0042274">
    <property type="term" value="P:ribosomal small subunit biogenesis"/>
    <property type="evidence" value="ECO:0007669"/>
    <property type="project" value="UniProtKB-UniRule"/>
</dbReference>
<evidence type="ECO:0000256" key="5">
    <source>
        <dbReference type="ARBA" id="ARBA00022741"/>
    </source>
</evidence>
<dbReference type="InterPro" id="IPR030378">
    <property type="entry name" value="G_CP_dom"/>
</dbReference>
<feature type="binding site" evidence="10">
    <location>
        <position position="302"/>
    </location>
    <ligand>
        <name>Zn(2+)</name>
        <dbReference type="ChEBI" id="CHEBI:29105"/>
    </ligand>
</feature>
<comment type="subcellular location">
    <subcellularLocation>
        <location evidence="10">Cytoplasm</location>
    </subcellularLocation>
</comment>
<dbReference type="PANTHER" id="PTHR32120">
    <property type="entry name" value="SMALL RIBOSOMAL SUBUNIT BIOGENESIS GTPASE RSGA"/>
    <property type="match status" value="1"/>
</dbReference>
<evidence type="ECO:0000256" key="2">
    <source>
        <dbReference type="ARBA" id="ARBA00022517"/>
    </source>
</evidence>
<dbReference type="PROSITE" id="PS50936">
    <property type="entry name" value="ENGC_GTPASE"/>
    <property type="match status" value="1"/>
</dbReference>
<evidence type="ECO:0000256" key="8">
    <source>
        <dbReference type="ARBA" id="ARBA00022884"/>
    </source>
</evidence>
<comment type="cofactor">
    <cofactor evidence="10">
        <name>Zn(2+)</name>
        <dbReference type="ChEBI" id="CHEBI:29105"/>
    </cofactor>
    <text evidence="10">Binds 1 zinc ion per subunit.</text>
</comment>
<evidence type="ECO:0000256" key="11">
    <source>
        <dbReference type="SAM" id="MobiDB-lite"/>
    </source>
</evidence>
<evidence type="ECO:0000256" key="7">
    <source>
        <dbReference type="ARBA" id="ARBA00022833"/>
    </source>
</evidence>
<keyword evidence="5 10" id="KW-0547">Nucleotide-binding</keyword>
<keyword evidence="6 10" id="KW-0378">Hydrolase</keyword>
<dbReference type="GO" id="GO:0046872">
    <property type="term" value="F:metal ion binding"/>
    <property type="evidence" value="ECO:0007669"/>
    <property type="project" value="UniProtKB-KW"/>
</dbReference>
<dbReference type="Gene3D" id="3.40.50.300">
    <property type="entry name" value="P-loop containing nucleotide triphosphate hydrolases"/>
    <property type="match status" value="1"/>
</dbReference>
<feature type="region of interest" description="Disordered" evidence="11">
    <location>
        <begin position="332"/>
        <end position="360"/>
    </location>
</feature>
<feature type="compositionally biased region" description="Basic and acidic residues" evidence="11">
    <location>
        <begin position="332"/>
        <end position="344"/>
    </location>
</feature>
<keyword evidence="4 10" id="KW-0699">rRNA-binding</keyword>
<keyword evidence="7 10" id="KW-0862">Zinc</keyword>
<evidence type="ECO:0000259" key="12">
    <source>
        <dbReference type="PROSITE" id="PS50936"/>
    </source>
</evidence>
<feature type="domain" description="CP-type G" evidence="13">
    <location>
        <begin position="107"/>
        <end position="266"/>
    </location>
</feature>
<keyword evidence="15" id="KW-1185">Reference proteome</keyword>
<dbReference type="InterPro" id="IPR004881">
    <property type="entry name" value="Ribosome_biogen_GTPase_RsgA"/>
</dbReference>
<keyword evidence="3 10" id="KW-0479">Metal-binding</keyword>
<evidence type="ECO:0000313" key="14">
    <source>
        <dbReference type="EMBL" id="TKD13242.1"/>
    </source>
</evidence>
<dbReference type="InterPro" id="IPR027417">
    <property type="entry name" value="P-loop_NTPase"/>
</dbReference>
<feature type="binding site" evidence="10">
    <location>
        <position position="289"/>
    </location>
    <ligand>
        <name>Zn(2+)</name>
        <dbReference type="ChEBI" id="CHEBI:29105"/>
    </ligand>
</feature>
<dbReference type="HAMAP" id="MF_01820">
    <property type="entry name" value="GTPase_RsgA"/>
    <property type="match status" value="1"/>
</dbReference>
<feature type="binding site" evidence="10">
    <location>
        <position position="294"/>
    </location>
    <ligand>
        <name>Zn(2+)</name>
        <dbReference type="ChEBI" id="CHEBI:29105"/>
    </ligand>
</feature>
<evidence type="ECO:0000256" key="9">
    <source>
        <dbReference type="ARBA" id="ARBA00023134"/>
    </source>
</evidence>
<evidence type="ECO:0000259" key="13">
    <source>
        <dbReference type="PROSITE" id="PS51721"/>
    </source>
</evidence>
<dbReference type="InterPro" id="IPR010914">
    <property type="entry name" value="RsgA_GTPase_dom"/>
</dbReference>
<dbReference type="NCBIfam" id="TIGR00157">
    <property type="entry name" value="ribosome small subunit-dependent GTPase A"/>
    <property type="match status" value="1"/>
</dbReference>
<comment type="subunit">
    <text evidence="10">Monomer. Associates with 30S ribosomal subunit, binds 16S rRNA.</text>
</comment>
<feature type="binding site" evidence="10">
    <location>
        <begin position="156"/>
        <end position="159"/>
    </location>
    <ligand>
        <name>GTP</name>
        <dbReference type="ChEBI" id="CHEBI:37565"/>
    </ligand>
</feature>
<dbReference type="CDD" id="cd01854">
    <property type="entry name" value="YjeQ_EngC"/>
    <property type="match status" value="1"/>
</dbReference>
<dbReference type="GO" id="GO:0005737">
    <property type="term" value="C:cytoplasm"/>
    <property type="evidence" value="ECO:0007669"/>
    <property type="project" value="UniProtKB-SubCell"/>
</dbReference>
<dbReference type="AlphaFoldDB" id="A0A4U1JKF0"/>
<dbReference type="EC" id="3.6.1.-" evidence="10"/>
<protein>
    <recommendedName>
        <fullName evidence="10">Small ribosomal subunit biogenesis GTPase RsgA</fullName>
        <ecNumber evidence="10">3.6.1.-</ecNumber>
    </recommendedName>
</protein>
<comment type="caution">
    <text evidence="14">The sequence shown here is derived from an EMBL/GenBank/DDBJ whole genome shotgun (WGS) entry which is preliminary data.</text>
</comment>
<proteinExistence type="inferred from homology"/>
<feature type="binding site" evidence="10">
    <location>
        <begin position="208"/>
        <end position="216"/>
    </location>
    <ligand>
        <name>GTP</name>
        <dbReference type="ChEBI" id="CHEBI:37565"/>
    </ligand>
</feature>